<evidence type="ECO:0000256" key="2">
    <source>
        <dbReference type="ARBA" id="ARBA00023125"/>
    </source>
</evidence>
<dbReference type="KEGG" id="btrm:SAMEA390648702955"/>
<dbReference type="PROSITE" id="PS50949">
    <property type="entry name" value="HTH_GNTR"/>
    <property type="match status" value="1"/>
</dbReference>
<feature type="domain" description="HTH gntR-type" evidence="4">
    <location>
        <begin position="22"/>
        <end position="89"/>
    </location>
</feature>
<sequence>MIERFPRAALAMPTPAETATSMRSSTEIAEEILRRIQTGRYRPGDPLSQYELAAEFGTSRTPIREALRFLEARRAIALTPSGRAIVAVPSAKAVREAFQIRAELEGLAAALAVDWLRDEELQRLSACQEEYARTLRSRVQGERGSQWLDHNRSFHQIIAQASGNERLQELITEMQGGSVASALSFASRMPPRLMEENIREHEAILAALRERDGPAARQAMVEHVHRTMDLVLDWMASS</sequence>
<reference evidence="5 6" key="1">
    <citation type="submission" date="2016-04" db="EMBL/GenBank/DDBJ databases">
        <authorList>
            <consortium name="Pathogen Informatics"/>
        </authorList>
    </citation>
    <scope>NUCLEOTIDE SEQUENCE [LARGE SCALE GENOMIC DNA]</scope>
    <source>
        <strain evidence="5 6">H044680328</strain>
    </source>
</reference>
<accession>A0A157SP21</accession>
<gene>
    <name evidence="5" type="primary">ydfH_6</name>
    <name evidence="5" type="ORF">SAMEA3906487_02955</name>
</gene>
<dbReference type="SUPFAM" id="SSF48008">
    <property type="entry name" value="GntR ligand-binding domain-like"/>
    <property type="match status" value="1"/>
</dbReference>
<proteinExistence type="predicted"/>
<dbReference type="Pfam" id="PF07729">
    <property type="entry name" value="FCD"/>
    <property type="match status" value="1"/>
</dbReference>
<dbReference type="eggNOG" id="COG1802">
    <property type="taxonomic scope" value="Bacteria"/>
</dbReference>
<evidence type="ECO:0000256" key="3">
    <source>
        <dbReference type="ARBA" id="ARBA00023163"/>
    </source>
</evidence>
<dbReference type="SMART" id="SM00895">
    <property type="entry name" value="FCD"/>
    <property type="match status" value="1"/>
</dbReference>
<dbReference type="GO" id="GO:0003677">
    <property type="term" value="F:DNA binding"/>
    <property type="evidence" value="ECO:0007669"/>
    <property type="project" value="UniProtKB-KW"/>
</dbReference>
<keyword evidence="3" id="KW-0804">Transcription</keyword>
<dbReference type="EMBL" id="LT546645">
    <property type="protein sequence ID" value="SAI71893.1"/>
    <property type="molecule type" value="Genomic_DNA"/>
</dbReference>
<keyword evidence="6" id="KW-1185">Reference proteome</keyword>
<name>A0A157SP21_9BORD</name>
<dbReference type="GO" id="GO:0003700">
    <property type="term" value="F:DNA-binding transcription factor activity"/>
    <property type="evidence" value="ECO:0007669"/>
    <property type="project" value="InterPro"/>
</dbReference>
<dbReference type="CDD" id="cd07377">
    <property type="entry name" value="WHTH_GntR"/>
    <property type="match status" value="1"/>
</dbReference>
<keyword evidence="2" id="KW-0238">DNA-binding</keyword>
<protein>
    <submittedName>
        <fullName evidence="5">GntR family transcriptional regulator</fullName>
    </submittedName>
</protein>
<dbReference type="InterPro" id="IPR008920">
    <property type="entry name" value="TF_FadR/GntR_C"/>
</dbReference>
<evidence type="ECO:0000256" key="1">
    <source>
        <dbReference type="ARBA" id="ARBA00023015"/>
    </source>
</evidence>
<evidence type="ECO:0000313" key="5">
    <source>
        <dbReference type="EMBL" id="SAI71893.1"/>
    </source>
</evidence>
<keyword evidence="1" id="KW-0805">Transcription regulation</keyword>
<dbReference type="PANTHER" id="PTHR43537">
    <property type="entry name" value="TRANSCRIPTIONAL REGULATOR, GNTR FAMILY"/>
    <property type="match status" value="1"/>
</dbReference>
<dbReference type="Pfam" id="PF00392">
    <property type="entry name" value="GntR"/>
    <property type="match status" value="1"/>
</dbReference>
<dbReference type="STRING" id="123899.SAMEA3906487_02955"/>
<dbReference type="Proteomes" id="UP000076825">
    <property type="component" value="Chromosome 1"/>
</dbReference>
<dbReference type="PATRIC" id="fig|123899.6.peg.2946"/>
<dbReference type="PANTHER" id="PTHR43537:SF5">
    <property type="entry name" value="UXU OPERON TRANSCRIPTIONAL REGULATOR"/>
    <property type="match status" value="1"/>
</dbReference>
<dbReference type="Gene3D" id="1.20.120.530">
    <property type="entry name" value="GntR ligand-binding domain-like"/>
    <property type="match status" value="1"/>
</dbReference>
<dbReference type="InterPro" id="IPR036390">
    <property type="entry name" value="WH_DNA-bd_sf"/>
</dbReference>
<evidence type="ECO:0000313" key="6">
    <source>
        <dbReference type="Proteomes" id="UP000076825"/>
    </source>
</evidence>
<dbReference type="SUPFAM" id="SSF46785">
    <property type="entry name" value="Winged helix' DNA-binding domain"/>
    <property type="match status" value="1"/>
</dbReference>
<dbReference type="Gene3D" id="1.10.10.10">
    <property type="entry name" value="Winged helix-like DNA-binding domain superfamily/Winged helix DNA-binding domain"/>
    <property type="match status" value="1"/>
</dbReference>
<dbReference type="SMART" id="SM00345">
    <property type="entry name" value="HTH_GNTR"/>
    <property type="match status" value="1"/>
</dbReference>
<evidence type="ECO:0000259" key="4">
    <source>
        <dbReference type="PROSITE" id="PS50949"/>
    </source>
</evidence>
<dbReference type="InterPro" id="IPR036388">
    <property type="entry name" value="WH-like_DNA-bd_sf"/>
</dbReference>
<organism evidence="5 6">
    <name type="scientific">Bordetella trematum</name>
    <dbReference type="NCBI Taxonomy" id="123899"/>
    <lineage>
        <taxon>Bacteria</taxon>
        <taxon>Pseudomonadati</taxon>
        <taxon>Pseudomonadota</taxon>
        <taxon>Betaproteobacteria</taxon>
        <taxon>Burkholderiales</taxon>
        <taxon>Alcaligenaceae</taxon>
        <taxon>Bordetella</taxon>
    </lineage>
</organism>
<dbReference type="InterPro" id="IPR000524">
    <property type="entry name" value="Tscrpt_reg_HTH_GntR"/>
</dbReference>
<dbReference type="InterPro" id="IPR011711">
    <property type="entry name" value="GntR_C"/>
</dbReference>
<dbReference type="AlphaFoldDB" id="A0A157SP21"/>